<keyword evidence="3" id="KW-1185">Reference proteome</keyword>
<keyword evidence="1" id="KW-0812">Transmembrane</keyword>
<feature type="transmembrane region" description="Helical" evidence="1">
    <location>
        <begin position="195"/>
        <end position="211"/>
    </location>
</feature>
<proteinExistence type="predicted"/>
<comment type="caution">
    <text evidence="2">The sequence shown here is derived from an EMBL/GenBank/DDBJ whole genome shotgun (WGS) entry which is preliminary data.</text>
</comment>
<evidence type="ECO:0000313" key="2">
    <source>
        <dbReference type="EMBL" id="MBV6341362.1"/>
    </source>
</evidence>
<gene>
    <name evidence="2" type="ORF">HWQ67_07170</name>
</gene>
<feature type="transmembrane region" description="Helical" evidence="1">
    <location>
        <begin position="115"/>
        <end position="132"/>
    </location>
</feature>
<feature type="transmembrane region" description="Helical" evidence="1">
    <location>
        <begin position="172"/>
        <end position="189"/>
    </location>
</feature>
<keyword evidence="1" id="KW-1133">Transmembrane helix</keyword>
<name>A0ABS6RY76_9BACT</name>
<protein>
    <recommendedName>
        <fullName evidence="4">Glycosyltransferase RgtA/B/C/D-like domain-containing protein</fullName>
    </recommendedName>
</protein>
<feature type="transmembrane region" description="Helical" evidence="1">
    <location>
        <begin position="223"/>
        <end position="241"/>
    </location>
</feature>
<feature type="transmembrane region" description="Helical" evidence="1">
    <location>
        <begin position="283"/>
        <end position="303"/>
    </location>
</feature>
<evidence type="ECO:0008006" key="4">
    <source>
        <dbReference type="Google" id="ProtNLM"/>
    </source>
</evidence>
<evidence type="ECO:0000256" key="1">
    <source>
        <dbReference type="SAM" id="Phobius"/>
    </source>
</evidence>
<feature type="transmembrane region" description="Helical" evidence="1">
    <location>
        <begin position="355"/>
        <end position="373"/>
    </location>
</feature>
<organism evidence="2 3">
    <name type="scientific">Candidatus Magnetobacterium casense</name>
    <dbReference type="NCBI Taxonomy" id="1455061"/>
    <lineage>
        <taxon>Bacteria</taxon>
        <taxon>Pseudomonadati</taxon>
        <taxon>Nitrospirota</taxon>
        <taxon>Thermodesulfovibrionia</taxon>
        <taxon>Thermodesulfovibrionales</taxon>
        <taxon>Candidatus Magnetobacteriaceae</taxon>
        <taxon>Candidatus Magnetobacterium</taxon>
    </lineage>
</organism>
<accession>A0ABS6RY76</accession>
<dbReference type="EMBL" id="JABXWD010000099">
    <property type="protein sequence ID" value="MBV6341362.1"/>
    <property type="molecule type" value="Genomic_DNA"/>
</dbReference>
<feature type="transmembrane region" description="Helical" evidence="1">
    <location>
        <begin position="144"/>
        <end position="160"/>
    </location>
</feature>
<dbReference type="Proteomes" id="UP001196980">
    <property type="component" value="Unassembled WGS sequence"/>
</dbReference>
<sequence>MVKVIAILLCSFALSYYIFSASLDALWYIIDDHEIMNFLGPDKHISLLDTPLLIEKTEIVNLEIHPRYRPAHWLIVILQSWLWGDSPFAWYLFKMMAFTLFVSVFWWISAYYIGVVYGGIFTFYVLSQTYWVDIWTKLGAPEVNAAWGLALYAVGFFAVLKNGANNDNDVKLPGISYWMLMTAGALIAMGSKENFLIILLPQTCLLLYLLVRGKLDSNARFFGSLIIGFGLLMAAVIAYLIKRHGGSDFYSKSAGLSERMGTLLTYMDSLLARLHQWGVGNTVLIVAASVIAVLVFIAGGIIFRQKGTAVAGGYFSTISKTTALLILLALIVASQIIFYNGYWPADNRFDFPGKLAFPVACLAIILTIMKVIASLDFKPKTIDTMKFILAVVFLVIVIYRGFVPLREATTKHVAATREFTDKIQRLSTTLNEHPQTPLVFDSHNVWDYESIFSVERFLSVNKVKNPLFLRIHKSSGVAPNTNALLPEFELKLARQLHDISVRGSLPMRETGQFTRFIRNQFLPLSVLNDSQPCFSIGFSGDSSGTCKYLMRIF</sequence>
<feature type="transmembrane region" description="Helical" evidence="1">
    <location>
        <begin position="324"/>
        <end position="343"/>
    </location>
</feature>
<keyword evidence="1" id="KW-0472">Membrane</keyword>
<dbReference type="RefSeq" id="WP_218251997.1">
    <property type="nucleotide sequence ID" value="NZ_JABXWD010000099.1"/>
</dbReference>
<reference evidence="2 3" key="1">
    <citation type="journal article" date="2020" name="J Geophys Res Biogeosci">
        <title>Magnetotaxis as an Adaptation to Enable Bacterial Shuttling of Microbial Sulfur and Sulfur Cycling Across Aquatic Oxic#Anoxic Interfaces.</title>
        <authorList>
            <person name="Li J."/>
            <person name="Liu P."/>
            <person name="Wang J."/>
            <person name="Roberts A.P."/>
            <person name="Pan Y."/>
        </authorList>
    </citation>
    <scope>NUCLEOTIDE SEQUENCE [LARGE SCALE GENOMIC DNA]</scope>
    <source>
        <strain evidence="2 3">MYR-1_YQ</strain>
    </source>
</reference>
<feature type="transmembrane region" description="Helical" evidence="1">
    <location>
        <begin position="385"/>
        <end position="402"/>
    </location>
</feature>
<evidence type="ECO:0000313" key="3">
    <source>
        <dbReference type="Proteomes" id="UP001196980"/>
    </source>
</evidence>